<dbReference type="EMBL" id="JAIZPD010000017">
    <property type="protein sequence ID" value="KAH0958136.1"/>
    <property type="molecule type" value="Genomic_DNA"/>
</dbReference>
<name>A0A9P8MQ46_9HYPO</name>
<reference evidence="1" key="1">
    <citation type="submission" date="2021-09" db="EMBL/GenBank/DDBJ databases">
        <title>A high-quality genome of the endoparasitic fungus Hirsutella rhossiliensis with a comparison of Hirsutella genomes reveals transposable elements contributing to genome size variation.</title>
        <authorList>
            <person name="Lin R."/>
            <person name="Jiao Y."/>
            <person name="Sun X."/>
            <person name="Ling J."/>
            <person name="Xie B."/>
            <person name="Cheng X."/>
        </authorList>
    </citation>
    <scope>NUCLEOTIDE SEQUENCE</scope>
    <source>
        <strain evidence="1">HR02</strain>
    </source>
</reference>
<comment type="caution">
    <text evidence="1">The sequence shown here is derived from an EMBL/GenBank/DDBJ whole genome shotgun (WGS) entry which is preliminary data.</text>
</comment>
<gene>
    <name evidence="1" type="ORF">HRG_10831</name>
</gene>
<dbReference type="AlphaFoldDB" id="A0A9P8MQ46"/>
<dbReference type="OrthoDB" id="4388755at2759"/>
<dbReference type="GeneID" id="68359959"/>
<proteinExistence type="predicted"/>
<sequence>MHNCLRRHARVPQRRLRAAHQALSLSTSANHPAIRAGAFLSEHSLGCAGAWSLCNKGCDTVNEDALPHSSHDTIKSFPQEKSLAECARLRGEETLCHGANWKGPGRCHFYPRLDKDGRPLVMKRSTECDSITPLLRCLGGYKEENIQDSRIADRS</sequence>
<protein>
    <submittedName>
        <fullName evidence="1">Uncharacterized protein</fullName>
    </submittedName>
</protein>
<organism evidence="1 2">
    <name type="scientific">Hirsutella rhossiliensis</name>
    <dbReference type="NCBI Taxonomy" id="111463"/>
    <lineage>
        <taxon>Eukaryota</taxon>
        <taxon>Fungi</taxon>
        <taxon>Dikarya</taxon>
        <taxon>Ascomycota</taxon>
        <taxon>Pezizomycotina</taxon>
        <taxon>Sordariomycetes</taxon>
        <taxon>Hypocreomycetidae</taxon>
        <taxon>Hypocreales</taxon>
        <taxon>Ophiocordycipitaceae</taxon>
        <taxon>Hirsutella</taxon>
    </lineage>
</organism>
<evidence type="ECO:0000313" key="1">
    <source>
        <dbReference type="EMBL" id="KAH0958136.1"/>
    </source>
</evidence>
<keyword evidence="2" id="KW-1185">Reference proteome</keyword>
<evidence type="ECO:0000313" key="2">
    <source>
        <dbReference type="Proteomes" id="UP000824596"/>
    </source>
</evidence>
<dbReference type="RefSeq" id="XP_044715650.1">
    <property type="nucleotide sequence ID" value="XM_044869301.1"/>
</dbReference>
<dbReference type="Proteomes" id="UP000824596">
    <property type="component" value="Unassembled WGS sequence"/>
</dbReference>
<accession>A0A9P8MQ46</accession>